<proteinExistence type="predicted"/>
<keyword evidence="2" id="KW-1185">Reference proteome</keyword>
<accession>A0A7S8CAZ4</accession>
<name>A0A7S8CAZ4_9BACI</name>
<dbReference type="InterPro" id="IPR046126">
    <property type="entry name" value="DUF6123"/>
</dbReference>
<organism evidence="1 2">
    <name type="scientific">Mangrovibacillus cuniculi</name>
    <dbReference type="NCBI Taxonomy" id="2593652"/>
    <lineage>
        <taxon>Bacteria</taxon>
        <taxon>Bacillati</taxon>
        <taxon>Bacillota</taxon>
        <taxon>Bacilli</taxon>
        <taxon>Bacillales</taxon>
        <taxon>Bacillaceae</taxon>
        <taxon>Mangrovibacillus</taxon>
    </lineage>
</organism>
<gene>
    <name evidence="1" type="ORF">G8O30_06550</name>
</gene>
<dbReference type="Proteomes" id="UP000593626">
    <property type="component" value="Chromosome"/>
</dbReference>
<dbReference type="KEGG" id="mcui:G8O30_06550"/>
<dbReference type="EMBL" id="CP049742">
    <property type="protein sequence ID" value="QPC46644.1"/>
    <property type="molecule type" value="Genomic_DNA"/>
</dbReference>
<dbReference type="RefSeq" id="WP_239674174.1">
    <property type="nucleotide sequence ID" value="NZ_CP049742.1"/>
</dbReference>
<reference evidence="1 2" key="1">
    <citation type="submission" date="2019-07" db="EMBL/GenBank/DDBJ databases">
        <title>Genome sequence of 2 isolates from Red Sea Mangroves.</title>
        <authorList>
            <person name="Sefrji F."/>
            <person name="Michoud G."/>
            <person name="Merlino G."/>
            <person name="Daffonchio D."/>
        </authorList>
    </citation>
    <scope>NUCLEOTIDE SEQUENCE [LARGE SCALE GENOMIC DNA]</scope>
    <source>
        <strain evidence="1 2">R1DC41</strain>
    </source>
</reference>
<sequence length="89" mass="10383">MTLDYYLQRLVDRGFSFREDAVGFIYFGKQSSNLPEEVIIAAIEATIKSHYSFDSSYYLSLLDLFQSMGVQTRMQAIQVFERETNYKIS</sequence>
<dbReference type="AlphaFoldDB" id="A0A7S8CAZ4"/>
<evidence type="ECO:0000313" key="1">
    <source>
        <dbReference type="EMBL" id="QPC46644.1"/>
    </source>
</evidence>
<evidence type="ECO:0000313" key="2">
    <source>
        <dbReference type="Proteomes" id="UP000593626"/>
    </source>
</evidence>
<dbReference type="Pfam" id="PF19618">
    <property type="entry name" value="DUF6123"/>
    <property type="match status" value="1"/>
</dbReference>
<protein>
    <submittedName>
        <fullName evidence="1">Uncharacterized protein</fullName>
    </submittedName>
</protein>